<sequence length="95" mass="10938">MSFTHAANETSSIRTPAGQSLSLGDSYADMQSRMHLSPSSMITHELQEGKNRYLAMDYTYEVENMLYTITIVNDRVKKIEWLNTDQDMQTKITKQ</sequence>
<reference evidence="2" key="1">
    <citation type="submission" date="2024-06" db="EMBL/GenBank/DDBJ databases">
        <authorList>
            <person name="Song Z."/>
        </authorList>
    </citation>
    <scope>NUCLEOTIDE SEQUENCE</scope>
    <source>
        <strain evidence="2">A1-4-2</strain>
    </source>
</reference>
<organism evidence="2">
    <name type="scientific">Acinetobacter sp. A1-4-2</name>
    <dbReference type="NCBI Taxonomy" id="3156489"/>
    <lineage>
        <taxon>Bacteria</taxon>
        <taxon>Pseudomonadati</taxon>
        <taxon>Pseudomonadota</taxon>
        <taxon>Gammaproteobacteria</taxon>
        <taxon>Moraxellales</taxon>
        <taxon>Moraxellaceae</taxon>
        <taxon>Acinetobacter</taxon>
    </lineage>
</organism>
<name>A0AAU7SZH3_9GAMM</name>
<dbReference type="EMBL" id="CP157981">
    <property type="protein sequence ID" value="XBU16314.1"/>
    <property type="molecule type" value="Genomic_DNA"/>
</dbReference>
<feature type="compositionally biased region" description="Polar residues" evidence="1">
    <location>
        <begin position="1"/>
        <end position="23"/>
    </location>
</feature>
<proteinExistence type="predicted"/>
<gene>
    <name evidence="2" type="ORF">ABJ384_03780</name>
</gene>
<dbReference type="AlphaFoldDB" id="A0AAU7SZH3"/>
<feature type="region of interest" description="Disordered" evidence="1">
    <location>
        <begin position="1"/>
        <end position="24"/>
    </location>
</feature>
<accession>A0AAU7SZH3</accession>
<evidence type="ECO:0000313" key="2">
    <source>
        <dbReference type="EMBL" id="XBU16314.1"/>
    </source>
</evidence>
<protein>
    <recommendedName>
        <fullName evidence="3">PepSY domain-containing protein</fullName>
    </recommendedName>
</protein>
<evidence type="ECO:0000256" key="1">
    <source>
        <dbReference type="SAM" id="MobiDB-lite"/>
    </source>
</evidence>
<dbReference type="RefSeq" id="WP_349928935.1">
    <property type="nucleotide sequence ID" value="NZ_CP157981.1"/>
</dbReference>
<evidence type="ECO:0008006" key="3">
    <source>
        <dbReference type="Google" id="ProtNLM"/>
    </source>
</evidence>